<organism evidence="2 3">
    <name type="scientific">Moniliophthora roreri</name>
    <name type="common">Frosty pod rot fungus</name>
    <name type="synonym">Monilia roreri</name>
    <dbReference type="NCBI Taxonomy" id="221103"/>
    <lineage>
        <taxon>Eukaryota</taxon>
        <taxon>Fungi</taxon>
        <taxon>Dikarya</taxon>
        <taxon>Basidiomycota</taxon>
        <taxon>Agaricomycotina</taxon>
        <taxon>Agaricomycetes</taxon>
        <taxon>Agaricomycetidae</taxon>
        <taxon>Agaricales</taxon>
        <taxon>Marasmiineae</taxon>
        <taxon>Marasmiaceae</taxon>
        <taxon>Moniliophthora</taxon>
    </lineage>
</organism>
<reference evidence="2 3" key="1">
    <citation type="submission" date="2015-12" db="EMBL/GenBank/DDBJ databases">
        <title>Draft genome sequence of Moniliophthora roreri, the causal agent of frosty pod rot of cacao.</title>
        <authorList>
            <person name="Aime M.C."/>
            <person name="Diaz-Valderrama J.R."/>
            <person name="Kijpornyongpan T."/>
            <person name="Phillips-Mora W."/>
        </authorList>
    </citation>
    <scope>NUCLEOTIDE SEQUENCE [LARGE SCALE GENOMIC DNA]</scope>
    <source>
        <strain evidence="2 3">MCA 2952</strain>
    </source>
</reference>
<accession>A0A0W0EVY0</accession>
<protein>
    <submittedName>
        <fullName evidence="2">Uncharacterized protein</fullName>
    </submittedName>
</protein>
<evidence type="ECO:0000256" key="1">
    <source>
        <dbReference type="SAM" id="MobiDB-lite"/>
    </source>
</evidence>
<evidence type="ECO:0000313" key="2">
    <source>
        <dbReference type="EMBL" id="KTB28232.1"/>
    </source>
</evidence>
<feature type="region of interest" description="Disordered" evidence="1">
    <location>
        <begin position="123"/>
        <end position="194"/>
    </location>
</feature>
<sequence length="268" mass="29612">MPLPLTPTGKVALHPKQPNSRPKHAIILRLNSESLNALDSSPSQPEVDIDFTSSNPGLWVNNQFYPLRFQKEEVSHEIYLRAAPGSKSTQSVPLKAYASVMGKVNLAERELDSELADRIRQKREVEEEKRNQSKAIFLDEPPPQVKQRDSHGHTKEKKKPAAGTTTNSMFRKPVKASDQPHRAPKASALTTASVPKDPLLKKKVIHCLAQGEKSLDDLARAIGGDESLDIVTRREVSDLLEETPMAPIEFGLSSPLHGPQYDLLNGQG</sequence>
<proteinExistence type="predicted"/>
<dbReference type="AlphaFoldDB" id="A0A0W0EVY0"/>
<dbReference type="Proteomes" id="UP000054988">
    <property type="component" value="Unassembled WGS sequence"/>
</dbReference>
<comment type="caution">
    <text evidence="2">The sequence shown here is derived from an EMBL/GenBank/DDBJ whole genome shotgun (WGS) entry which is preliminary data.</text>
</comment>
<evidence type="ECO:0000313" key="3">
    <source>
        <dbReference type="Proteomes" id="UP000054988"/>
    </source>
</evidence>
<dbReference type="EMBL" id="LATX01002492">
    <property type="protein sequence ID" value="KTB28232.1"/>
    <property type="molecule type" value="Genomic_DNA"/>
</dbReference>
<feature type="region of interest" description="Disordered" evidence="1">
    <location>
        <begin position="1"/>
        <end position="21"/>
    </location>
</feature>
<name>A0A0W0EVY0_MONRR</name>
<gene>
    <name evidence="2" type="ORF">WG66_19184</name>
</gene>